<dbReference type="InterPro" id="IPR016024">
    <property type="entry name" value="ARM-type_fold"/>
</dbReference>
<dbReference type="KEGG" id="plyc:GXP70_28715"/>
<accession>A0A6C0G7B4</accession>
<protein>
    <submittedName>
        <fullName evidence="1">DNA alkylation repair protein</fullName>
    </submittedName>
</protein>
<gene>
    <name evidence="1" type="ORF">GXP70_28715</name>
</gene>
<dbReference type="Pfam" id="PF08713">
    <property type="entry name" value="DNA_alkylation"/>
    <property type="match status" value="1"/>
</dbReference>
<name>A0A6C0G7B4_9BACL</name>
<dbReference type="Gene3D" id="1.25.40.290">
    <property type="entry name" value="ARM repeat domains"/>
    <property type="match status" value="1"/>
</dbReference>
<dbReference type="RefSeq" id="WP_162360105.1">
    <property type="nucleotide sequence ID" value="NZ_CP048209.1"/>
</dbReference>
<dbReference type="Proteomes" id="UP000476064">
    <property type="component" value="Chromosome"/>
</dbReference>
<evidence type="ECO:0000313" key="1">
    <source>
        <dbReference type="EMBL" id="QHT63545.1"/>
    </source>
</evidence>
<dbReference type="SUPFAM" id="SSF48371">
    <property type="entry name" value="ARM repeat"/>
    <property type="match status" value="1"/>
</dbReference>
<dbReference type="PANTHER" id="PTHR34070">
    <property type="entry name" value="ARMADILLO-TYPE FOLD"/>
    <property type="match status" value="1"/>
</dbReference>
<dbReference type="CDD" id="cd07064">
    <property type="entry name" value="AlkD_like_1"/>
    <property type="match status" value="1"/>
</dbReference>
<sequence length="233" mass="26417">MKETETAVDAAAYADKLEALLRRHANAGQAAAMKAYMRDQFEFLGIRTPERNALMRAFMKEHGVPSGAELEATVRRLWALPEREFPYAAMTLLEKRKKELGPAQIELLEFLVTTQAWWDTVDLLASHLAGALFSKHPELVPAYTEKWIAADSLWLRRSALLFQLGYKGRTDAELLFALIRRTAHESDFFMRKAIGWALREYGKTDPAAVRAFVRDTELSPLSVREALKHIGAE</sequence>
<dbReference type="Gene3D" id="1.20.1660.10">
    <property type="entry name" value="Hypothetical protein (EF3068)"/>
    <property type="match status" value="1"/>
</dbReference>
<dbReference type="InterPro" id="IPR014825">
    <property type="entry name" value="DNA_alkylation"/>
</dbReference>
<keyword evidence="2" id="KW-1185">Reference proteome</keyword>
<dbReference type="AlphaFoldDB" id="A0A6C0G7B4"/>
<evidence type="ECO:0000313" key="2">
    <source>
        <dbReference type="Proteomes" id="UP000476064"/>
    </source>
</evidence>
<dbReference type="PANTHER" id="PTHR34070:SF1">
    <property type="entry name" value="DNA ALKYLATION REPAIR PROTEIN"/>
    <property type="match status" value="1"/>
</dbReference>
<proteinExistence type="predicted"/>
<reference evidence="1 2" key="1">
    <citation type="submission" date="2020-01" db="EMBL/GenBank/DDBJ databases">
        <title>Paenibacillus sp. nov., isolated from tomato rhizosphere.</title>
        <authorList>
            <person name="Weon H.-Y."/>
            <person name="Lee S.A."/>
        </authorList>
    </citation>
    <scope>NUCLEOTIDE SEQUENCE [LARGE SCALE GENOMIC DNA]</scope>
    <source>
        <strain evidence="1 2">12200R-189</strain>
    </source>
</reference>
<dbReference type="EMBL" id="CP048209">
    <property type="protein sequence ID" value="QHT63545.1"/>
    <property type="molecule type" value="Genomic_DNA"/>
</dbReference>
<organism evidence="1 2">
    <name type="scientific">Paenibacillus lycopersici</name>
    <dbReference type="NCBI Taxonomy" id="2704462"/>
    <lineage>
        <taxon>Bacteria</taxon>
        <taxon>Bacillati</taxon>
        <taxon>Bacillota</taxon>
        <taxon>Bacilli</taxon>
        <taxon>Bacillales</taxon>
        <taxon>Paenibacillaceae</taxon>
        <taxon>Paenibacillus</taxon>
    </lineage>
</organism>